<dbReference type="EMBL" id="JABBNI010000032">
    <property type="protein sequence ID" value="NMM64068.1"/>
    <property type="molecule type" value="Genomic_DNA"/>
</dbReference>
<dbReference type="Gene3D" id="1.10.3680.10">
    <property type="entry name" value="TerB-like"/>
    <property type="match status" value="1"/>
</dbReference>
<evidence type="ECO:0008006" key="3">
    <source>
        <dbReference type="Google" id="ProtNLM"/>
    </source>
</evidence>
<gene>
    <name evidence="1" type="ORF">HBE96_15605</name>
</gene>
<dbReference type="Proteomes" id="UP000537131">
    <property type="component" value="Unassembled WGS sequence"/>
</dbReference>
<name>A0A7Y0HQR1_9CLOT</name>
<accession>A0A7Y0HQR1</accession>
<proteinExistence type="predicted"/>
<dbReference type="SUPFAM" id="SSF158682">
    <property type="entry name" value="TerB-like"/>
    <property type="match status" value="1"/>
</dbReference>
<dbReference type="InterPro" id="IPR029024">
    <property type="entry name" value="TerB-like"/>
</dbReference>
<comment type="caution">
    <text evidence="1">The sequence shown here is derived from an EMBL/GenBank/DDBJ whole genome shotgun (WGS) entry which is preliminary data.</text>
</comment>
<reference evidence="1 2" key="2">
    <citation type="submission" date="2020-06" db="EMBL/GenBank/DDBJ databases">
        <title>Complete Genome Sequence of Clostridium muelleri sp. nov. P21T, an Acid-Alcohol Producing Acetogen Isolated from Old Hay.</title>
        <authorList>
            <person name="Duncan K.E."/>
            <person name="Tanner R.S."/>
        </authorList>
    </citation>
    <scope>NUCLEOTIDE SEQUENCE [LARGE SCALE GENOMIC DNA]</scope>
    <source>
        <strain evidence="1 2">P21</strain>
    </source>
</reference>
<evidence type="ECO:0000313" key="2">
    <source>
        <dbReference type="Proteomes" id="UP000537131"/>
    </source>
</evidence>
<sequence length="145" mass="16814">MFLEELNKKESISFINLVQLLANVDEVFAENEKNLINNYIEELSLTNETLENLSFEAATENLKTSTNRVKNIIYFELTGLALSDGSYDQRELDFLNNLAYELNISKDKQKDFVNYFKRVKDSYDNTCVDYESKIDSLKKLALSLL</sequence>
<reference evidence="1 2" key="1">
    <citation type="submission" date="2020-04" db="EMBL/GenBank/DDBJ databases">
        <authorList>
            <person name="Doyle D.A."/>
        </authorList>
    </citation>
    <scope>NUCLEOTIDE SEQUENCE [LARGE SCALE GENOMIC DNA]</scope>
    <source>
        <strain evidence="1 2">P21</strain>
    </source>
</reference>
<protein>
    <recommendedName>
        <fullName evidence="3">Co-chaperone DjlA N-terminal domain-containing protein</fullName>
    </recommendedName>
</protein>
<keyword evidence="2" id="KW-1185">Reference proteome</keyword>
<evidence type="ECO:0000313" key="1">
    <source>
        <dbReference type="EMBL" id="NMM64068.1"/>
    </source>
</evidence>
<dbReference type="AlphaFoldDB" id="A0A7Y0HQR1"/>
<dbReference type="RefSeq" id="WP_169298665.1">
    <property type="nucleotide sequence ID" value="NZ_JABBNI010000032.1"/>
</dbReference>
<organism evidence="1 2">
    <name type="scientific">Clostridium muellerianum</name>
    <dbReference type="NCBI Taxonomy" id="2716538"/>
    <lineage>
        <taxon>Bacteria</taxon>
        <taxon>Bacillati</taxon>
        <taxon>Bacillota</taxon>
        <taxon>Clostridia</taxon>
        <taxon>Eubacteriales</taxon>
        <taxon>Clostridiaceae</taxon>
        <taxon>Clostridium</taxon>
    </lineage>
</organism>